<name>A0AA37F253_9ACTN</name>
<reference evidence="2" key="2">
    <citation type="submission" date="2022-09" db="EMBL/GenBank/DDBJ databases">
        <authorList>
            <person name="Sun Q."/>
            <person name="Ohkuma M."/>
        </authorList>
    </citation>
    <scope>NUCLEOTIDE SEQUENCE</scope>
    <source>
        <strain evidence="2">JCM 3093</strain>
    </source>
</reference>
<organism evidence="2 3">
    <name type="scientific">Planomonospora parontospora</name>
    <dbReference type="NCBI Taxonomy" id="58119"/>
    <lineage>
        <taxon>Bacteria</taxon>
        <taxon>Bacillati</taxon>
        <taxon>Actinomycetota</taxon>
        <taxon>Actinomycetes</taxon>
        <taxon>Streptosporangiales</taxon>
        <taxon>Streptosporangiaceae</taxon>
        <taxon>Planomonospora</taxon>
    </lineage>
</organism>
<sequence>MTTWLCQPNSTGAKEATRKNTTSPRIRRAAMSVTHQAARPSLRRPVGTIATGREWVVTTETILVGVDDAVLSAAAALI</sequence>
<gene>
    <name evidence="2" type="ORF">GCM10010126_02460</name>
</gene>
<evidence type="ECO:0000256" key="1">
    <source>
        <dbReference type="SAM" id="MobiDB-lite"/>
    </source>
</evidence>
<dbReference type="Proteomes" id="UP000627984">
    <property type="component" value="Unassembled WGS sequence"/>
</dbReference>
<proteinExistence type="predicted"/>
<accession>A0AA37F253</accession>
<dbReference type="AlphaFoldDB" id="A0AA37F253"/>
<feature type="region of interest" description="Disordered" evidence="1">
    <location>
        <begin position="1"/>
        <end position="24"/>
    </location>
</feature>
<comment type="caution">
    <text evidence="2">The sequence shown here is derived from an EMBL/GenBank/DDBJ whole genome shotgun (WGS) entry which is preliminary data.</text>
</comment>
<evidence type="ECO:0000313" key="2">
    <source>
        <dbReference type="EMBL" id="GGK46307.1"/>
    </source>
</evidence>
<dbReference type="EMBL" id="BMQD01000001">
    <property type="protein sequence ID" value="GGK46307.1"/>
    <property type="molecule type" value="Genomic_DNA"/>
</dbReference>
<evidence type="ECO:0000313" key="3">
    <source>
        <dbReference type="Proteomes" id="UP000627984"/>
    </source>
</evidence>
<feature type="compositionally biased region" description="Polar residues" evidence="1">
    <location>
        <begin position="1"/>
        <end position="12"/>
    </location>
</feature>
<reference evidence="2" key="1">
    <citation type="journal article" date="2014" name="Int. J. Syst. Evol. Microbiol.">
        <title>Complete genome sequence of Corynebacterium casei LMG S-19264T (=DSM 44701T), isolated from a smear-ripened cheese.</title>
        <authorList>
            <consortium name="US DOE Joint Genome Institute (JGI-PGF)"/>
            <person name="Walter F."/>
            <person name="Albersmeier A."/>
            <person name="Kalinowski J."/>
            <person name="Ruckert C."/>
        </authorList>
    </citation>
    <scope>NUCLEOTIDE SEQUENCE</scope>
    <source>
        <strain evidence="2">JCM 3093</strain>
    </source>
</reference>
<protein>
    <submittedName>
        <fullName evidence="2">Uncharacterized protein</fullName>
    </submittedName>
</protein>